<evidence type="ECO:0000313" key="3">
    <source>
        <dbReference type="EMBL" id="PNJ45945.1"/>
    </source>
</evidence>
<protein>
    <submittedName>
        <fullName evidence="3">IFNGR2 isoform 2</fullName>
    </submittedName>
</protein>
<name>A0A2J8UKZ1_PONAB</name>
<feature type="region of interest" description="Disordered" evidence="1">
    <location>
        <begin position="44"/>
        <end position="68"/>
    </location>
</feature>
<sequence length="68" mass="7439">MRPTLLWSPLLLLGVFAAAAPPAQLTLETYQEWRNDSAAIHEMGDSEQACGGQNNGPQRCPRPHPQSL</sequence>
<evidence type="ECO:0000256" key="2">
    <source>
        <dbReference type="SAM" id="SignalP"/>
    </source>
</evidence>
<organism evidence="3">
    <name type="scientific">Pongo abelii</name>
    <name type="common">Sumatran orangutan</name>
    <name type="synonym">Pongo pygmaeus abelii</name>
    <dbReference type="NCBI Taxonomy" id="9601"/>
    <lineage>
        <taxon>Eukaryota</taxon>
        <taxon>Metazoa</taxon>
        <taxon>Chordata</taxon>
        <taxon>Craniata</taxon>
        <taxon>Vertebrata</taxon>
        <taxon>Euteleostomi</taxon>
        <taxon>Mammalia</taxon>
        <taxon>Eutheria</taxon>
        <taxon>Euarchontoglires</taxon>
        <taxon>Primates</taxon>
        <taxon>Haplorrhini</taxon>
        <taxon>Catarrhini</taxon>
        <taxon>Hominidae</taxon>
        <taxon>Pongo</taxon>
    </lineage>
</organism>
<keyword evidence="2" id="KW-0732">Signal</keyword>
<dbReference type="AlphaFoldDB" id="A0A2J8UKZ1"/>
<accession>A0A2J8UKZ1</accession>
<proteinExistence type="predicted"/>
<feature type="signal peptide" evidence="2">
    <location>
        <begin position="1"/>
        <end position="19"/>
    </location>
</feature>
<reference evidence="3" key="1">
    <citation type="submission" date="2017-12" db="EMBL/GenBank/DDBJ databases">
        <title>High-resolution comparative analysis of great ape genomes.</title>
        <authorList>
            <person name="Pollen A."/>
            <person name="Hastie A."/>
            <person name="Hormozdiari F."/>
            <person name="Dougherty M."/>
            <person name="Liu R."/>
            <person name="Chaisson M."/>
            <person name="Hoppe E."/>
            <person name="Hill C."/>
            <person name="Pang A."/>
            <person name="Hillier L."/>
            <person name="Baker C."/>
            <person name="Armstrong J."/>
            <person name="Shendure J."/>
            <person name="Paten B."/>
            <person name="Wilson R."/>
            <person name="Chao H."/>
            <person name="Schneider V."/>
            <person name="Ventura M."/>
            <person name="Kronenberg Z."/>
            <person name="Murali S."/>
            <person name="Gordon D."/>
            <person name="Cantsilieris S."/>
            <person name="Munson K."/>
            <person name="Nelson B."/>
            <person name="Raja A."/>
            <person name="Underwood J."/>
            <person name="Diekhans M."/>
            <person name="Fiddes I."/>
            <person name="Haussler D."/>
            <person name="Eichler E."/>
        </authorList>
    </citation>
    <scope>NUCLEOTIDE SEQUENCE [LARGE SCALE GENOMIC DNA]</scope>
    <source>
        <strain evidence="3">Susie</strain>
    </source>
</reference>
<dbReference type="EMBL" id="NDHI03003455">
    <property type="protein sequence ID" value="PNJ45945.1"/>
    <property type="molecule type" value="Genomic_DNA"/>
</dbReference>
<comment type="caution">
    <text evidence="3">The sequence shown here is derived from an EMBL/GenBank/DDBJ whole genome shotgun (WGS) entry which is preliminary data.</text>
</comment>
<evidence type="ECO:0000256" key="1">
    <source>
        <dbReference type="SAM" id="MobiDB-lite"/>
    </source>
</evidence>
<feature type="chain" id="PRO_5014390646" evidence="2">
    <location>
        <begin position="20"/>
        <end position="68"/>
    </location>
</feature>
<gene>
    <name evidence="3" type="ORF">CR201_G0027347</name>
</gene>